<accession>A0A9P4IZ36</accession>
<dbReference type="GO" id="GO:0005886">
    <property type="term" value="C:plasma membrane"/>
    <property type="evidence" value="ECO:0007669"/>
    <property type="project" value="UniProtKB-SubCell"/>
</dbReference>
<dbReference type="OrthoDB" id="421038at2759"/>
<feature type="region of interest" description="Disordered" evidence="6">
    <location>
        <begin position="398"/>
        <end position="418"/>
    </location>
</feature>
<dbReference type="EC" id="2.4.1.-" evidence="5"/>
<keyword evidence="8" id="KW-1185">Reference proteome</keyword>
<evidence type="ECO:0000256" key="6">
    <source>
        <dbReference type="SAM" id="MobiDB-lite"/>
    </source>
</evidence>
<reference evidence="7" key="1">
    <citation type="journal article" date="2020" name="Stud. Mycol.">
        <title>101 Dothideomycetes genomes: a test case for predicting lifestyles and emergence of pathogens.</title>
        <authorList>
            <person name="Haridas S."/>
            <person name="Albert R."/>
            <person name="Binder M."/>
            <person name="Bloem J."/>
            <person name="Labutti K."/>
            <person name="Salamov A."/>
            <person name="Andreopoulos B."/>
            <person name="Baker S."/>
            <person name="Barry K."/>
            <person name="Bills G."/>
            <person name="Bluhm B."/>
            <person name="Cannon C."/>
            <person name="Castanera R."/>
            <person name="Culley D."/>
            <person name="Daum C."/>
            <person name="Ezra D."/>
            <person name="Gonzalez J."/>
            <person name="Henrissat B."/>
            <person name="Kuo A."/>
            <person name="Liang C."/>
            <person name="Lipzen A."/>
            <person name="Lutzoni F."/>
            <person name="Magnuson J."/>
            <person name="Mondo S."/>
            <person name="Nolan M."/>
            <person name="Ohm R."/>
            <person name="Pangilinan J."/>
            <person name="Park H.-J."/>
            <person name="Ramirez L."/>
            <person name="Alfaro M."/>
            <person name="Sun H."/>
            <person name="Tritt A."/>
            <person name="Yoshinaga Y."/>
            <person name="Zwiers L.-H."/>
            <person name="Turgeon B."/>
            <person name="Goodwin S."/>
            <person name="Spatafora J."/>
            <person name="Crous P."/>
            <person name="Grigoriev I."/>
        </authorList>
    </citation>
    <scope>NUCLEOTIDE SEQUENCE</scope>
    <source>
        <strain evidence="7">CBS 260.36</strain>
    </source>
</reference>
<feature type="signal peptide" evidence="5">
    <location>
        <begin position="1"/>
        <end position="18"/>
    </location>
</feature>
<evidence type="ECO:0000313" key="8">
    <source>
        <dbReference type="Proteomes" id="UP000799439"/>
    </source>
</evidence>
<dbReference type="InterPro" id="IPR004886">
    <property type="entry name" value="Glucanosyltransferase"/>
</dbReference>
<dbReference type="EMBL" id="ML996087">
    <property type="protein sequence ID" value="KAF2151584.1"/>
    <property type="molecule type" value="Genomic_DNA"/>
</dbReference>
<keyword evidence="5" id="KW-0808">Transferase</keyword>
<keyword evidence="3 5" id="KW-0732">Signal</keyword>
<sequence length="440" mass="46486">MRFFGVATIASLFSLAACATLPTITTKGSKFFTSSGDQWFVKGVAYQLSPDDPLLDVAQCTMDASLMASLGANAIRVYHVISGDHSGCMQAFADKGIYVFVDLDTFTTQIEQTDPHFNQTQLSSFESVMDEFHTFDNVAGFFIANEVVTTPLNSAAAAFVKLSVQLLKEYRINKGYRAIPIGYSHADVAGLRPMMQNYLACGTNLNATVDFFGLNTYEWCGDSNYATSGYQTITDQIKNYPVPIFLSEDGCNTVQPRTFQDQLTIFGPSMAPYWSGAIIYEWIQETNAYGLVTYGGNAQAVAPADGPTSVQRSGTPTPITPDFSNLKSAWSSATASSVSAAAYSPSLTNPPCPAYTTPGSTTGWGINGDVALPTLGQVYDASASSSVTAGTAGASAASGTAASSSSSKGAGSTVQDPSRTGFQSVVISFAGLLLSFAGWF</sequence>
<dbReference type="SUPFAM" id="SSF51445">
    <property type="entry name" value="(Trans)glycosidases"/>
    <property type="match status" value="1"/>
</dbReference>
<dbReference type="GO" id="GO:0071970">
    <property type="term" value="P:fungal-type cell wall (1-&gt;3)-beta-D-glucan biosynthetic process"/>
    <property type="evidence" value="ECO:0007669"/>
    <property type="project" value="TreeGrafter"/>
</dbReference>
<feature type="chain" id="PRO_5040530736" description="1,3-beta-glucanosyltransferase" evidence="5">
    <location>
        <begin position="19"/>
        <end position="440"/>
    </location>
</feature>
<dbReference type="GO" id="GO:0031505">
    <property type="term" value="P:fungal-type cell wall organization"/>
    <property type="evidence" value="ECO:0007669"/>
    <property type="project" value="TreeGrafter"/>
</dbReference>
<evidence type="ECO:0000256" key="1">
    <source>
        <dbReference type="ARBA" id="ARBA00004609"/>
    </source>
</evidence>
<dbReference type="InterPro" id="IPR017853">
    <property type="entry name" value="GH"/>
</dbReference>
<feature type="compositionally biased region" description="Low complexity" evidence="6">
    <location>
        <begin position="398"/>
        <end position="413"/>
    </location>
</feature>
<evidence type="ECO:0000313" key="7">
    <source>
        <dbReference type="EMBL" id="KAF2151584.1"/>
    </source>
</evidence>
<keyword evidence="5" id="KW-0449">Lipoprotein</keyword>
<evidence type="ECO:0000256" key="4">
    <source>
        <dbReference type="ARBA" id="ARBA00023180"/>
    </source>
</evidence>
<dbReference type="PROSITE" id="PS51257">
    <property type="entry name" value="PROKAR_LIPOPROTEIN"/>
    <property type="match status" value="1"/>
</dbReference>
<comment type="caution">
    <text evidence="7">The sequence shown here is derived from an EMBL/GenBank/DDBJ whole genome shotgun (WGS) entry which is preliminary data.</text>
</comment>
<gene>
    <name evidence="7" type="ORF">K461DRAFT_279074</name>
</gene>
<comment type="similarity">
    <text evidence="2 5">Belongs to the glycosyl hydrolase 72 family.</text>
</comment>
<dbReference type="Proteomes" id="UP000799439">
    <property type="component" value="Unassembled WGS sequence"/>
</dbReference>
<protein>
    <recommendedName>
        <fullName evidence="5">1,3-beta-glucanosyltransferase</fullName>
        <ecNumber evidence="5">2.4.1.-</ecNumber>
    </recommendedName>
</protein>
<evidence type="ECO:0000256" key="5">
    <source>
        <dbReference type="RuleBase" id="RU361209"/>
    </source>
</evidence>
<keyword evidence="4" id="KW-0325">Glycoprotein</keyword>
<dbReference type="PANTHER" id="PTHR31468:SF8">
    <property type="entry name" value="1,3-BETA-GLUCANOSYLTRANSFERASE GAS2"/>
    <property type="match status" value="1"/>
</dbReference>
<dbReference type="PANTHER" id="PTHR31468">
    <property type="entry name" value="1,3-BETA-GLUCANOSYLTRANSFERASE GAS1"/>
    <property type="match status" value="1"/>
</dbReference>
<dbReference type="GO" id="GO:0042124">
    <property type="term" value="F:1,3-beta-glucanosyltransferase activity"/>
    <property type="evidence" value="ECO:0007669"/>
    <property type="project" value="TreeGrafter"/>
</dbReference>
<dbReference type="Pfam" id="PF03198">
    <property type="entry name" value="Glyco_hydro_72"/>
    <property type="match status" value="1"/>
</dbReference>
<comment type="subcellular location">
    <subcellularLocation>
        <location evidence="1 5">Cell membrane</location>
        <topology evidence="1 5">Lipid-anchor</topology>
        <topology evidence="1 5">GPI-anchor</topology>
    </subcellularLocation>
</comment>
<keyword evidence="5" id="KW-0472">Membrane</keyword>
<dbReference type="GO" id="GO:0016787">
    <property type="term" value="F:hydrolase activity"/>
    <property type="evidence" value="ECO:0007669"/>
    <property type="project" value="UniProtKB-KW"/>
</dbReference>
<dbReference type="AlphaFoldDB" id="A0A9P4IZ36"/>
<name>A0A9P4IZ36_9PEZI</name>
<keyword evidence="7" id="KW-0378">Hydrolase</keyword>
<proteinExistence type="inferred from homology"/>
<comment type="function">
    <text evidence="5">Splits internally a 1,3-beta-glucan molecule and transfers the newly generated reducing end (the donor) to the non-reducing end of another 1,3-beta-glucan molecule (the acceptor) forming a 1,3-beta linkage, resulting in the elongation of 1,3-beta-glucan chains in the cell wall.</text>
</comment>
<evidence type="ECO:0000256" key="3">
    <source>
        <dbReference type="ARBA" id="ARBA00022729"/>
    </source>
</evidence>
<keyword evidence="5" id="KW-0336">GPI-anchor</keyword>
<dbReference type="Gene3D" id="3.20.20.80">
    <property type="entry name" value="Glycosidases"/>
    <property type="match status" value="1"/>
</dbReference>
<dbReference type="GO" id="GO:0098552">
    <property type="term" value="C:side of membrane"/>
    <property type="evidence" value="ECO:0007669"/>
    <property type="project" value="UniProtKB-KW"/>
</dbReference>
<organism evidence="7 8">
    <name type="scientific">Myriangium duriaei CBS 260.36</name>
    <dbReference type="NCBI Taxonomy" id="1168546"/>
    <lineage>
        <taxon>Eukaryota</taxon>
        <taxon>Fungi</taxon>
        <taxon>Dikarya</taxon>
        <taxon>Ascomycota</taxon>
        <taxon>Pezizomycotina</taxon>
        <taxon>Dothideomycetes</taxon>
        <taxon>Dothideomycetidae</taxon>
        <taxon>Myriangiales</taxon>
        <taxon>Myriangiaceae</taxon>
        <taxon>Myriangium</taxon>
    </lineage>
</organism>
<evidence type="ECO:0000256" key="2">
    <source>
        <dbReference type="ARBA" id="ARBA00007528"/>
    </source>
</evidence>